<dbReference type="PANTHER" id="PTHR46623:SF6">
    <property type="entry name" value="ALPHA_BETA-HYDROLASES SUPERFAMILY PROTEIN"/>
    <property type="match status" value="1"/>
</dbReference>
<dbReference type="PANTHER" id="PTHR46623">
    <property type="entry name" value="CARBOXYMETHYLENEBUTENOLIDASE-RELATED"/>
    <property type="match status" value="1"/>
</dbReference>
<feature type="domain" description="Dienelactone hydrolase" evidence="1">
    <location>
        <begin position="15"/>
        <end position="221"/>
    </location>
</feature>
<keyword evidence="3" id="KW-1185">Reference proteome</keyword>
<evidence type="ECO:0000313" key="3">
    <source>
        <dbReference type="Proteomes" id="UP000264702"/>
    </source>
</evidence>
<dbReference type="RefSeq" id="WP_117302241.1">
    <property type="nucleotide sequence ID" value="NZ_QVQT02000006.1"/>
</dbReference>
<dbReference type="InterPro" id="IPR029058">
    <property type="entry name" value="AB_hydrolase_fold"/>
</dbReference>
<dbReference type="Proteomes" id="UP000264702">
    <property type="component" value="Unassembled WGS sequence"/>
</dbReference>
<dbReference type="Gene3D" id="3.40.50.1820">
    <property type="entry name" value="alpha/beta hydrolase"/>
    <property type="match status" value="1"/>
</dbReference>
<protein>
    <submittedName>
        <fullName evidence="2">Dienelactone hydrolase family protein</fullName>
    </submittedName>
</protein>
<gene>
    <name evidence="2" type="ORF">D0Y96_16880</name>
</gene>
<dbReference type="InterPro" id="IPR002925">
    <property type="entry name" value="Dienelactn_hydro"/>
</dbReference>
<evidence type="ECO:0000313" key="2">
    <source>
        <dbReference type="EMBL" id="RFU15349.1"/>
    </source>
</evidence>
<dbReference type="GO" id="GO:0016787">
    <property type="term" value="F:hydrolase activity"/>
    <property type="evidence" value="ECO:0007669"/>
    <property type="project" value="UniProtKB-KW"/>
</dbReference>
<proteinExistence type="predicted"/>
<dbReference type="Pfam" id="PF01738">
    <property type="entry name" value="DLH"/>
    <property type="match status" value="1"/>
</dbReference>
<reference evidence="2 3" key="1">
    <citation type="submission" date="2018-08" db="EMBL/GenBank/DDBJ databases">
        <title>Acidipila sp. 4G-K13, an acidobacterium isolated from forest soil.</title>
        <authorList>
            <person name="Gao Z.-H."/>
            <person name="Qiu L.-H."/>
        </authorList>
    </citation>
    <scope>NUCLEOTIDE SEQUENCE [LARGE SCALE GENOMIC DNA]</scope>
    <source>
        <strain evidence="2 3">4G-K13</strain>
    </source>
</reference>
<name>A0A372IKS3_9BACT</name>
<comment type="caution">
    <text evidence="2">The sequence shown here is derived from an EMBL/GenBank/DDBJ whole genome shotgun (WGS) entry which is preliminary data.</text>
</comment>
<sequence>MSETVKLKAGDGHEFDAYVARPAGEPIAGLVVVQEIFGVNSHIRSVADSYAKDGFLAVAPALFDRYERGVDLGYQGPDMEKARTFLPHLNMDFAVSDVAVALDYARGESGKKTGIIGYCFGGTVAWLAATRLHPDAAVGYYGGGIGRFASEHSTAPVQLHFGKLDQHIPKEEVDKVQAANPSVEVFWYDAGHAFNADPRPSYDAASAKLARERSLAFLKEHLTT</sequence>
<evidence type="ECO:0000259" key="1">
    <source>
        <dbReference type="Pfam" id="PF01738"/>
    </source>
</evidence>
<dbReference type="EMBL" id="QVQT01000006">
    <property type="protein sequence ID" value="RFU15349.1"/>
    <property type="molecule type" value="Genomic_DNA"/>
</dbReference>
<keyword evidence="2" id="KW-0378">Hydrolase</keyword>
<dbReference type="SUPFAM" id="SSF53474">
    <property type="entry name" value="alpha/beta-Hydrolases"/>
    <property type="match status" value="1"/>
</dbReference>
<accession>A0A372IKS3</accession>
<dbReference type="InterPro" id="IPR051049">
    <property type="entry name" value="Dienelactone_hydrolase-like"/>
</dbReference>
<organism evidence="2 3">
    <name type="scientific">Paracidobacterium acidisoli</name>
    <dbReference type="NCBI Taxonomy" id="2303751"/>
    <lineage>
        <taxon>Bacteria</taxon>
        <taxon>Pseudomonadati</taxon>
        <taxon>Acidobacteriota</taxon>
        <taxon>Terriglobia</taxon>
        <taxon>Terriglobales</taxon>
        <taxon>Acidobacteriaceae</taxon>
        <taxon>Paracidobacterium</taxon>
    </lineage>
</organism>
<dbReference type="AlphaFoldDB" id="A0A372IKS3"/>
<dbReference type="OrthoDB" id="115291at2"/>